<keyword evidence="4" id="KW-0804">Transcription</keyword>
<dbReference type="KEGG" id="adu:127740476"/>
<evidence type="ECO:0000256" key="4">
    <source>
        <dbReference type="ARBA" id="ARBA00023163"/>
    </source>
</evidence>
<name>A0A9C6T4X5_ARADU</name>
<dbReference type="GO" id="GO:0005634">
    <property type="term" value="C:nucleus"/>
    <property type="evidence" value="ECO:0007669"/>
    <property type="project" value="UniProtKB-SubCell"/>
</dbReference>
<gene>
    <name evidence="8" type="primary">LOC127740476</name>
</gene>
<dbReference type="Gene3D" id="3.30.730.10">
    <property type="entry name" value="AP2/ERF domain"/>
    <property type="match status" value="1"/>
</dbReference>
<dbReference type="GO" id="GO:0003677">
    <property type="term" value="F:DNA binding"/>
    <property type="evidence" value="ECO:0007669"/>
    <property type="project" value="UniProtKB-KW"/>
</dbReference>
<keyword evidence="5" id="KW-0539">Nucleus</keyword>
<keyword evidence="3" id="KW-0238">DNA-binding</keyword>
<evidence type="ECO:0000256" key="3">
    <source>
        <dbReference type="ARBA" id="ARBA00023125"/>
    </source>
</evidence>
<protein>
    <submittedName>
        <fullName evidence="8">Ethylene-responsive transcription factor 11-like</fullName>
    </submittedName>
</protein>
<evidence type="ECO:0000256" key="5">
    <source>
        <dbReference type="ARBA" id="ARBA00023242"/>
    </source>
</evidence>
<dbReference type="GeneID" id="127740476"/>
<dbReference type="InterPro" id="IPR016177">
    <property type="entry name" value="DNA-bd_dom_sf"/>
</dbReference>
<evidence type="ECO:0000259" key="6">
    <source>
        <dbReference type="PROSITE" id="PS51032"/>
    </source>
</evidence>
<dbReference type="GO" id="GO:0003700">
    <property type="term" value="F:DNA-binding transcription factor activity"/>
    <property type="evidence" value="ECO:0007669"/>
    <property type="project" value="InterPro"/>
</dbReference>
<dbReference type="SUPFAM" id="SSF54171">
    <property type="entry name" value="DNA-binding domain"/>
    <property type="match status" value="1"/>
</dbReference>
<organism evidence="7 8">
    <name type="scientific">Arachis duranensis</name>
    <name type="common">Wild peanut</name>
    <dbReference type="NCBI Taxonomy" id="130453"/>
    <lineage>
        <taxon>Eukaryota</taxon>
        <taxon>Viridiplantae</taxon>
        <taxon>Streptophyta</taxon>
        <taxon>Embryophyta</taxon>
        <taxon>Tracheophyta</taxon>
        <taxon>Spermatophyta</taxon>
        <taxon>Magnoliopsida</taxon>
        <taxon>eudicotyledons</taxon>
        <taxon>Gunneridae</taxon>
        <taxon>Pentapetalae</taxon>
        <taxon>rosids</taxon>
        <taxon>fabids</taxon>
        <taxon>Fabales</taxon>
        <taxon>Fabaceae</taxon>
        <taxon>Papilionoideae</taxon>
        <taxon>50 kb inversion clade</taxon>
        <taxon>dalbergioids sensu lato</taxon>
        <taxon>Dalbergieae</taxon>
        <taxon>Pterocarpus clade</taxon>
        <taxon>Arachis</taxon>
    </lineage>
</organism>
<evidence type="ECO:0000256" key="2">
    <source>
        <dbReference type="ARBA" id="ARBA00023015"/>
    </source>
</evidence>
<dbReference type="Proteomes" id="UP000515211">
    <property type="component" value="Chromosome 7"/>
</dbReference>
<dbReference type="PROSITE" id="PS51032">
    <property type="entry name" value="AP2_ERF"/>
    <property type="match status" value="1"/>
</dbReference>
<dbReference type="AlphaFoldDB" id="A0A9C6T4X5"/>
<reference evidence="8" key="2">
    <citation type="submission" date="2025-08" db="UniProtKB">
        <authorList>
            <consortium name="RefSeq"/>
        </authorList>
    </citation>
    <scope>IDENTIFICATION</scope>
    <source>
        <tissue evidence="8">Whole plant</tissue>
    </source>
</reference>
<evidence type="ECO:0000313" key="7">
    <source>
        <dbReference type="Proteomes" id="UP000515211"/>
    </source>
</evidence>
<keyword evidence="7" id="KW-1185">Reference proteome</keyword>
<keyword evidence="2" id="KW-0805">Transcription regulation</keyword>
<sequence length="144" mass="15823">MDAAQIHDPGKMHVWLRTFETAEGAARAYGAKAKTNFQMAAELLNNSNNFVHINNNTCNPSQSSTLNSSSQLPFSPPLLLTSWRSQQRVVSLDYEGMSYKGLLDLDLTIALAVKNVVILRQFYKTAAKFSLLSAGIVVALGDKF</sequence>
<reference evidence="7" key="1">
    <citation type="journal article" date="2016" name="Nat. Genet.">
        <title>The genome sequences of Arachis duranensis and Arachis ipaensis, the diploid ancestors of cultivated peanut.</title>
        <authorList>
            <person name="Bertioli D.J."/>
            <person name="Cannon S.B."/>
            <person name="Froenicke L."/>
            <person name="Huang G."/>
            <person name="Farmer A.D."/>
            <person name="Cannon E.K."/>
            <person name="Liu X."/>
            <person name="Gao D."/>
            <person name="Clevenger J."/>
            <person name="Dash S."/>
            <person name="Ren L."/>
            <person name="Moretzsohn M.C."/>
            <person name="Shirasawa K."/>
            <person name="Huang W."/>
            <person name="Vidigal B."/>
            <person name="Abernathy B."/>
            <person name="Chu Y."/>
            <person name="Niederhuth C.E."/>
            <person name="Umale P."/>
            <person name="Araujo A.C."/>
            <person name="Kozik A."/>
            <person name="Kim K.D."/>
            <person name="Burow M.D."/>
            <person name="Varshney R.K."/>
            <person name="Wang X."/>
            <person name="Zhang X."/>
            <person name="Barkley N."/>
            <person name="Guimaraes P.M."/>
            <person name="Isobe S."/>
            <person name="Guo B."/>
            <person name="Liao B."/>
            <person name="Stalker H.T."/>
            <person name="Schmitz R.J."/>
            <person name="Scheffler B.E."/>
            <person name="Leal-Bertioli S.C."/>
            <person name="Xun X."/>
            <person name="Jackson S.A."/>
            <person name="Michelmore R."/>
            <person name="Ozias-Akins P."/>
        </authorList>
    </citation>
    <scope>NUCLEOTIDE SEQUENCE [LARGE SCALE GENOMIC DNA]</scope>
    <source>
        <strain evidence="7">cv. V14167</strain>
    </source>
</reference>
<accession>A0A9C6T4X5</accession>
<evidence type="ECO:0000256" key="1">
    <source>
        <dbReference type="ARBA" id="ARBA00004123"/>
    </source>
</evidence>
<feature type="domain" description="AP2/ERF" evidence="6">
    <location>
        <begin position="1"/>
        <end position="47"/>
    </location>
</feature>
<dbReference type="InterPro" id="IPR001471">
    <property type="entry name" value="AP2/ERF_dom"/>
</dbReference>
<dbReference type="InterPro" id="IPR036955">
    <property type="entry name" value="AP2/ERF_dom_sf"/>
</dbReference>
<comment type="subcellular location">
    <subcellularLocation>
        <location evidence="1">Nucleus</location>
    </subcellularLocation>
</comment>
<dbReference type="RefSeq" id="XP_052107406.1">
    <property type="nucleotide sequence ID" value="XM_052251446.1"/>
</dbReference>
<proteinExistence type="predicted"/>
<evidence type="ECO:0000313" key="8">
    <source>
        <dbReference type="RefSeq" id="XP_052107406.1"/>
    </source>
</evidence>